<comment type="caution">
    <text evidence="1">The sequence shown here is derived from an EMBL/GenBank/DDBJ whole genome shotgun (WGS) entry which is preliminary data.</text>
</comment>
<evidence type="ECO:0000313" key="1">
    <source>
        <dbReference type="EMBL" id="KAI4300218.1"/>
    </source>
</evidence>
<keyword evidence="2" id="KW-1185">Reference proteome</keyword>
<accession>A0ACB9KSF5</accession>
<name>A0ACB9KSF5_BAUVA</name>
<protein>
    <submittedName>
        <fullName evidence="1">Uncharacterized protein</fullName>
    </submittedName>
</protein>
<dbReference type="Proteomes" id="UP000828941">
    <property type="component" value="Chromosome 13"/>
</dbReference>
<proteinExistence type="predicted"/>
<reference evidence="1 2" key="1">
    <citation type="journal article" date="2022" name="DNA Res.">
        <title>Chromosomal-level genome assembly of the orchid tree Bauhinia variegata (Leguminosae; Cercidoideae) supports the allotetraploid origin hypothesis of Bauhinia.</title>
        <authorList>
            <person name="Zhong Y."/>
            <person name="Chen Y."/>
            <person name="Zheng D."/>
            <person name="Pang J."/>
            <person name="Liu Y."/>
            <person name="Luo S."/>
            <person name="Meng S."/>
            <person name="Qian L."/>
            <person name="Wei D."/>
            <person name="Dai S."/>
            <person name="Zhou R."/>
        </authorList>
    </citation>
    <scope>NUCLEOTIDE SEQUENCE [LARGE SCALE GENOMIC DNA]</scope>
    <source>
        <strain evidence="1">BV-YZ2020</strain>
    </source>
</reference>
<sequence>MRDLVILGSSIVTPPNPSSPSHSQYHHHHHNHNHTRHLKSSLPKLTPFKQPSSPLSICGTHQIPLNQYAGLAEDGKLQDFETLVETVIHSGLDASQFAPALSVELLAKGTLVAIRGGSVPTVIQTLNVVHKLGISLSSLSYGPAVELLARECRRIVKCGQIEEAIEFMEVLSRFQLLIRKLVQPSDIIKRCVLSRKPDLAVRYACLLPHAHILFCNIICEFGKRRDLVSALRAYEASKKNLTSPNMYLYRAIIDVCGLCGDCLKSRYIYEELLNQKICPNIYVLNSLMNVNAKDLRYTLDLYRNMQNLGVKPDMATYNILLKACCVAGRVDFAQDIYKEVKQLESAGVLRLDVFTYSTIIKVFADAKLWQMALKIKQDMLSAGVSPNTVAWSSLINASAHAGLVEQAIQLFEEMLLAGCEPNTQCFNIILHACVEACQYDRAFRLFQSWKEKKILESSDGGSNSNSEQEDGHSASSGPKPNGISNSRILSLAERFPLTPTTATYNILLKACGSDYYHAKALINEMKTVGLSPDHISWSILIDICGGSGNVEGAIEILKVMHDAGIKPDVVAYTSAIKVCVESKTFKQALFLYKEMKIYDIRPNLVTYNTLLRARSKYGSVHEVRQCLAIYQDMRKAGYEANDYYLPELIEEWCEGVIQDNRRNQDEFSSSNKSEIERPQSLLLEKIVAHLQKRAADILAIDVQGLTKVEARLVILAVLRMIKENYSLGHSVNDDISIIIGASKADDTPAKLIMEVEDAITRLLQDEIGLEVFPTKTRLTLNDTVKLENPVISNANLEDTPDKNESPAVMGYQTRRPAVVQRLKVTKKSLHHWLQSKVSIRT</sequence>
<evidence type="ECO:0000313" key="2">
    <source>
        <dbReference type="Proteomes" id="UP000828941"/>
    </source>
</evidence>
<dbReference type="EMBL" id="CM039438">
    <property type="protein sequence ID" value="KAI4300218.1"/>
    <property type="molecule type" value="Genomic_DNA"/>
</dbReference>
<gene>
    <name evidence="1" type="ORF">L6164_033617</name>
</gene>
<organism evidence="1 2">
    <name type="scientific">Bauhinia variegata</name>
    <name type="common">Purple orchid tree</name>
    <name type="synonym">Phanera variegata</name>
    <dbReference type="NCBI Taxonomy" id="167791"/>
    <lineage>
        <taxon>Eukaryota</taxon>
        <taxon>Viridiplantae</taxon>
        <taxon>Streptophyta</taxon>
        <taxon>Embryophyta</taxon>
        <taxon>Tracheophyta</taxon>
        <taxon>Spermatophyta</taxon>
        <taxon>Magnoliopsida</taxon>
        <taxon>eudicotyledons</taxon>
        <taxon>Gunneridae</taxon>
        <taxon>Pentapetalae</taxon>
        <taxon>rosids</taxon>
        <taxon>fabids</taxon>
        <taxon>Fabales</taxon>
        <taxon>Fabaceae</taxon>
        <taxon>Cercidoideae</taxon>
        <taxon>Cercideae</taxon>
        <taxon>Bauhiniinae</taxon>
        <taxon>Bauhinia</taxon>
    </lineage>
</organism>